<sequence length="201" mass="22787">MSKFYELQQQRRSIYALGENVSASKEELVELIQSVIKESPSSFNVQSSRAVILFGEESDAFWQEIAHDALKEVTPEDQFESTKEKLDSFSAGIGTVLFFEDQDDVKGLQEQFPLYADNFPVWSEHSHGIAAYSVWTALAEQGIGASLQHYNPLVDEALAKKYDLPDSWKLRAQMPFGSIEGEPGEKEYMDDDKRFKVFGNK</sequence>
<reference evidence="7 9" key="2">
    <citation type="submission" date="2017-03" db="EMBL/GenBank/DDBJ databases">
        <title>wgs assembly of Dolosigranulum pigrum KPL CDC strains.</title>
        <authorList>
            <person name="Brugger S.D."/>
            <person name="Pettigrew M."/>
            <person name="Kong Y."/>
            <person name="Lemon K.P."/>
        </authorList>
    </citation>
    <scope>NUCLEOTIDE SEQUENCE [LARGE SCALE GENOMIC DNA]</scope>
    <source>
        <strain evidence="7 9">KPL1931_CDC4294-98</strain>
    </source>
</reference>
<evidence type="ECO:0000313" key="7">
    <source>
        <dbReference type="EMBL" id="RAN63231.1"/>
    </source>
</evidence>
<proteinExistence type="predicted"/>
<dbReference type="Gene3D" id="3.40.109.10">
    <property type="entry name" value="NADH Oxidase"/>
    <property type="match status" value="1"/>
</dbReference>
<evidence type="ECO:0000313" key="8">
    <source>
        <dbReference type="Proteomes" id="UP000190409"/>
    </source>
</evidence>
<feature type="domain" description="Nitroreductase" evidence="4">
    <location>
        <begin position="10"/>
        <end position="177"/>
    </location>
</feature>
<keyword evidence="2" id="KW-0963">Cytoplasm</keyword>
<dbReference type="FunFam" id="3.40.109.10:FF:000001">
    <property type="entry name" value="Nitroreductase family"/>
    <property type="match status" value="1"/>
</dbReference>
<dbReference type="AlphaFoldDB" id="A0A1S8KML9"/>
<dbReference type="EMBL" id="CP041626">
    <property type="protein sequence ID" value="QDO91546.1"/>
    <property type="molecule type" value="Genomic_DNA"/>
</dbReference>
<evidence type="ECO:0000313" key="6">
    <source>
        <dbReference type="EMBL" id="QDO91546.1"/>
    </source>
</evidence>
<dbReference type="GO" id="GO:0016491">
    <property type="term" value="F:oxidoreductase activity"/>
    <property type="evidence" value="ECO:0007669"/>
    <property type="project" value="UniProtKB-KW"/>
</dbReference>
<evidence type="ECO:0000313" key="10">
    <source>
        <dbReference type="Proteomes" id="UP000315953"/>
    </source>
</evidence>
<reference evidence="5 8" key="1">
    <citation type="submission" date="2017-01" db="EMBL/GenBank/DDBJ databases">
        <title>Complete Genome Sequence of Dolosigranulum pigrum isolated from a Patient with interstitial lung disease.</title>
        <authorList>
            <person name="Mukhopadhyay R."/>
            <person name="Joaquin J."/>
            <person name="Hogue R."/>
            <person name="Fitzgerald S."/>
            <person name="Jospin G."/>
            <person name="Eisen J.A."/>
            <person name="Chaturvedi V."/>
        </authorList>
    </citation>
    <scope>NUCLEOTIDE SEQUENCE [LARGE SCALE GENOMIC DNA]</scope>
    <source>
        <strain evidence="5 8">15S00348</strain>
    </source>
</reference>
<protein>
    <submittedName>
        <fullName evidence="5 6">Nitroreductase</fullName>
    </submittedName>
</protein>
<dbReference type="EMBL" id="MUYF01000003">
    <property type="protein sequence ID" value="OOL80987.1"/>
    <property type="molecule type" value="Genomic_DNA"/>
</dbReference>
<dbReference type="PANTHER" id="PTHR43035">
    <property type="entry name" value="FATTY ACID REPRESSION MUTANT PROTEIN 2-RELATED"/>
    <property type="match status" value="1"/>
</dbReference>
<dbReference type="OrthoDB" id="9810617at2"/>
<evidence type="ECO:0000256" key="2">
    <source>
        <dbReference type="ARBA" id="ARBA00022490"/>
    </source>
</evidence>
<dbReference type="Proteomes" id="UP000190409">
    <property type="component" value="Unassembled WGS sequence"/>
</dbReference>
<dbReference type="CDD" id="cd02140">
    <property type="entry name" value="Frm2-like"/>
    <property type="match status" value="1"/>
</dbReference>
<organism evidence="5 8">
    <name type="scientific">Dolosigranulum pigrum</name>
    <dbReference type="NCBI Taxonomy" id="29394"/>
    <lineage>
        <taxon>Bacteria</taxon>
        <taxon>Bacillati</taxon>
        <taxon>Bacillota</taxon>
        <taxon>Bacilli</taxon>
        <taxon>Lactobacillales</taxon>
        <taxon>Carnobacteriaceae</taxon>
        <taxon>Dolosigranulum</taxon>
    </lineage>
</organism>
<dbReference type="RefSeq" id="WP_077862498.1">
    <property type="nucleotide sequence ID" value="NZ_CAJHJL010000002.1"/>
</dbReference>
<dbReference type="InterPro" id="IPR029479">
    <property type="entry name" value="Nitroreductase"/>
</dbReference>
<gene>
    <name evidence="7" type="ORF">B8A44_06060</name>
    <name evidence="5" type="ORF">BWX42_03725</name>
    <name evidence="6" type="ORF">FNV33_05545</name>
</gene>
<dbReference type="GO" id="GO:0034599">
    <property type="term" value="P:cellular response to oxidative stress"/>
    <property type="evidence" value="ECO:0007669"/>
    <property type="project" value="InterPro"/>
</dbReference>
<dbReference type="EMBL" id="NAQV01000017">
    <property type="protein sequence ID" value="RAN63231.1"/>
    <property type="molecule type" value="Genomic_DNA"/>
</dbReference>
<keyword evidence="3" id="KW-0560">Oxidoreductase</keyword>
<evidence type="ECO:0000259" key="4">
    <source>
        <dbReference type="Pfam" id="PF00881"/>
    </source>
</evidence>
<dbReference type="KEGG" id="dpm:FNV33_05545"/>
<dbReference type="InterPro" id="IPR000415">
    <property type="entry name" value="Nitroreductase-like"/>
</dbReference>
<accession>A0A1S8KML9</accession>
<evidence type="ECO:0000256" key="3">
    <source>
        <dbReference type="ARBA" id="ARBA00023002"/>
    </source>
</evidence>
<dbReference type="Proteomes" id="UP000249099">
    <property type="component" value="Unassembled WGS sequence"/>
</dbReference>
<dbReference type="SUPFAM" id="SSF55469">
    <property type="entry name" value="FMN-dependent nitroreductase-like"/>
    <property type="match status" value="1"/>
</dbReference>
<dbReference type="GO" id="GO:0005737">
    <property type="term" value="C:cytoplasm"/>
    <property type="evidence" value="ECO:0007669"/>
    <property type="project" value="UniProtKB-SubCell"/>
</dbReference>
<comment type="subcellular location">
    <subcellularLocation>
        <location evidence="1">Cytoplasm</location>
    </subcellularLocation>
</comment>
<name>A0A1S8KML9_9LACT</name>
<dbReference type="PANTHER" id="PTHR43035:SF1">
    <property type="entry name" value="FATTY ACID REPRESSION MUTANT PROTEIN 2-RELATED"/>
    <property type="match status" value="1"/>
</dbReference>
<dbReference type="Pfam" id="PF00881">
    <property type="entry name" value="Nitroreductase"/>
    <property type="match status" value="1"/>
</dbReference>
<evidence type="ECO:0000256" key="1">
    <source>
        <dbReference type="ARBA" id="ARBA00004496"/>
    </source>
</evidence>
<reference evidence="6 10" key="3">
    <citation type="submission" date="2019-07" db="EMBL/GenBank/DDBJ databases">
        <title>Genome assembly of a nasal isolate of Dolosigranulum pigrum from a chronic sinusitis patient.</title>
        <authorList>
            <person name="Baig S."/>
            <person name="Overballe-Petersen S."/>
            <person name="Kaspar U."/>
            <person name="Rendboe A."/>
            <person name="de Man T."/>
            <person name="Liu C."/>
            <person name="Price L.B."/>
            <person name="Stegger M."/>
            <person name="Becker K."/>
            <person name="Skytt Andersen P."/>
        </authorList>
    </citation>
    <scope>NUCLEOTIDE SEQUENCE [LARGE SCALE GENOMIC DNA]</scope>
    <source>
        <strain evidence="6 10">83VPs-KB5</strain>
    </source>
</reference>
<evidence type="ECO:0000313" key="9">
    <source>
        <dbReference type="Proteomes" id="UP000249099"/>
    </source>
</evidence>
<dbReference type="InterPro" id="IPR033877">
    <property type="entry name" value="Frm2/Hbn1"/>
</dbReference>
<dbReference type="Proteomes" id="UP000315953">
    <property type="component" value="Chromosome"/>
</dbReference>
<evidence type="ECO:0000313" key="5">
    <source>
        <dbReference type="EMBL" id="OOL80987.1"/>
    </source>
</evidence>